<keyword evidence="4" id="KW-1185">Reference proteome</keyword>
<dbReference type="Pfam" id="PF10021">
    <property type="entry name" value="PARG_cat_microb"/>
    <property type="match status" value="1"/>
</dbReference>
<dbReference type="STRING" id="42251.A0A2T6ZMP6"/>
<dbReference type="OrthoDB" id="9985428at2759"/>
<dbReference type="AlphaFoldDB" id="A0A2T6ZMP6"/>
<dbReference type="InterPro" id="IPR019261">
    <property type="entry name" value="PARG_cat_microbial"/>
</dbReference>
<dbReference type="Gene3D" id="3.40.220.10">
    <property type="entry name" value="Leucine Aminopeptidase, subunit E, domain 1"/>
    <property type="match status" value="1"/>
</dbReference>
<gene>
    <name evidence="3" type="ORF">B9Z19DRAFT_1028321</name>
</gene>
<dbReference type="InterPro" id="IPR043472">
    <property type="entry name" value="Macro_dom-like"/>
</dbReference>
<feature type="region of interest" description="Disordered" evidence="1">
    <location>
        <begin position="1"/>
        <end position="20"/>
    </location>
</feature>
<reference evidence="3 4" key="1">
    <citation type="submission" date="2017-04" db="EMBL/GenBank/DDBJ databases">
        <title>Draft genome sequence of Tuber borchii Vittad., a whitish edible truffle.</title>
        <authorList>
            <consortium name="DOE Joint Genome Institute"/>
            <person name="Murat C."/>
            <person name="Kuo A."/>
            <person name="Barry K.W."/>
            <person name="Clum A."/>
            <person name="Dockter R.B."/>
            <person name="Fauchery L."/>
            <person name="Iotti M."/>
            <person name="Kohler A."/>
            <person name="Labutti K."/>
            <person name="Lindquist E.A."/>
            <person name="Lipzen A."/>
            <person name="Ohm R.A."/>
            <person name="Wang M."/>
            <person name="Grigoriev I.V."/>
            <person name="Zambonelli A."/>
            <person name="Martin F.M."/>
        </authorList>
    </citation>
    <scope>NUCLEOTIDE SEQUENCE [LARGE SCALE GENOMIC DNA]</scope>
    <source>
        <strain evidence="3 4">Tbo3840</strain>
    </source>
</reference>
<protein>
    <recommendedName>
        <fullName evidence="2">Microbial-type PARG catalytic domain-containing protein</fullName>
    </recommendedName>
</protein>
<accession>A0A2T6ZMP6</accession>
<feature type="compositionally biased region" description="Low complexity" evidence="1">
    <location>
        <begin position="32"/>
        <end position="41"/>
    </location>
</feature>
<feature type="compositionally biased region" description="Polar residues" evidence="1">
    <location>
        <begin position="73"/>
        <end position="92"/>
    </location>
</feature>
<organism evidence="3 4">
    <name type="scientific">Tuber borchii</name>
    <name type="common">White truffle</name>
    <dbReference type="NCBI Taxonomy" id="42251"/>
    <lineage>
        <taxon>Eukaryota</taxon>
        <taxon>Fungi</taxon>
        <taxon>Dikarya</taxon>
        <taxon>Ascomycota</taxon>
        <taxon>Pezizomycotina</taxon>
        <taxon>Pezizomycetes</taxon>
        <taxon>Pezizales</taxon>
        <taxon>Tuberaceae</taxon>
        <taxon>Tuber</taxon>
    </lineage>
</organism>
<dbReference type="Proteomes" id="UP000244722">
    <property type="component" value="Unassembled WGS sequence"/>
</dbReference>
<feature type="domain" description="Microbial-type PARG catalytic" evidence="2">
    <location>
        <begin position="167"/>
        <end position="252"/>
    </location>
</feature>
<evidence type="ECO:0000256" key="1">
    <source>
        <dbReference type="SAM" id="MobiDB-lite"/>
    </source>
</evidence>
<proteinExistence type="predicted"/>
<dbReference type="PANTHER" id="PTHR35596:SF1">
    <property type="entry name" value="MICROBIAL-TYPE PARG CATALYTIC DOMAIN-CONTAINING PROTEIN"/>
    <property type="match status" value="1"/>
</dbReference>
<evidence type="ECO:0000313" key="3">
    <source>
        <dbReference type="EMBL" id="PUU76716.1"/>
    </source>
</evidence>
<dbReference type="PANTHER" id="PTHR35596">
    <property type="entry name" value="DUF2263 DOMAIN-CONTAINING PROTEIN"/>
    <property type="match status" value="1"/>
</dbReference>
<feature type="region of interest" description="Disordered" evidence="1">
    <location>
        <begin position="32"/>
        <end position="110"/>
    </location>
</feature>
<comment type="caution">
    <text evidence="3">The sequence shown here is derived from an EMBL/GenBank/DDBJ whole genome shotgun (WGS) entry which is preliminary data.</text>
</comment>
<sequence length="392" mass="43672">MPSTPRRKNPDENASGKKFVQTKLNFYIKGASSLSSSVSSSPRNRPTNSAPLASRGRYIREDSAEHKEFGTSDLESQPQETDSQEMDIQSESQSREFHSQQSFEKLKPQNARYNQKRVEVAQETVRFIPSVLAQFPAAQQQSSLYLGEEFSLAGITCPGFTLPDLDPEAGRRGCRIKVINGDTFDTAIAMGRNVVVLNMANPQVGGGGWKMGAMAQEEELCYRSTLSFKLHRAYYPLSDLAGIYTPAIVVFRTSHSDGHKLYPPSTKYKTLSVISVAAIRDPPLINSTPPDYRRPTDRNLMLEKIRLILRIAVTEGHRKIVLGALGCGAFHNPPEKVVECFLRVFREPEFAGGWWREVVFAVLDTEKDEENKGPNGNGNFGLFFRGLHGIVV</sequence>
<evidence type="ECO:0000313" key="4">
    <source>
        <dbReference type="Proteomes" id="UP000244722"/>
    </source>
</evidence>
<dbReference type="SUPFAM" id="SSF52949">
    <property type="entry name" value="Macro domain-like"/>
    <property type="match status" value="1"/>
</dbReference>
<name>A0A2T6ZMP6_TUBBO</name>
<dbReference type="InterPro" id="IPR012664">
    <property type="entry name" value="CHP02452"/>
</dbReference>
<feature type="compositionally biased region" description="Polar residues" evidence="1">
    <location>
        <begin position="42"/>
        <end position="51"/>
    </location>
</feature>
<feature type="compositionally biased region" description="Basic and acidic residues" evidence="1">
    <location>
        <begin position="58"/>
        <end position="70"/>
    </location>
</feature>
<dbReference type="NCBIfam" id="TIGR02452">
    <property type="entry name" value="TIGR02452 family protein"/>
    <property type="match status" value="1"/>
</dbReference>
<dbReference type="EMBL" id="NESQ01000178">
    <property type="protein sequence ID" value="PUU76716.1"/>
    <property type="molecule type" value="Genomic_DNA"/>
</dbReference>
<evidence type="ECO:0000259" key="2">
    <source>
        <dbReference type="Pfam" id="PF10021"/>
    </source>
</evidence>